<evidence type="ECO:0000256" key="1">
    <source>
        <dbReference type="SAM" id="Coils"/>
    </source>
</evidence>
<feature type="coiled-coil region" evidence="1">
    <location>
        <begin position="21"/>
        <end position="48"/>
    </location>
</feature>
<comment type="caution">
    <text evidence="2">The sequence shown here is derived from an EMBL/GenBank/DDBJ whole genome shotgun (WGS) entry which is preliminary data.</text>
</comment>
<keyword evidence="3" id="KW-1185">Reference proteome</keyword>
<organism evidence="2 3">
    <name type="scientific">Paenibacillus oleatilyticus</name>
    <dbReference type="NCBI Taxonomy" id="2594886"/>
    <lineage>
        <taxon>Bacteria</taxon>
        <taxon>Bacillati</taxon>
        <taxon>Bacillota</taxon>
        <taxon>Bacilli</taxon>
        <taxon>Bacillales</taxon>
        <taxon>Paenibacillaceae</taxon>
        <taxon>Paenibacillus</taxon>
    </lineage>
</organism>
<dbReference type="Pfam" id="PF09388">
    <property type="entry name" value="SpoOE-like"/>
    <property type="match status" value="1"/>
</dbReference>
<evidence type="ECO:0000313" key="3">
    <source>
        <dbReference type="Proteomes" id="UP001575622"/>
    </source>
</evidence>
<dbReference type="RefSeq" id="WP_373952123.1">
    <property type="nucleotide sequence ID" value="NZ_JBHDLN010000006.1"/>
</dbReference>
<name>A0ABV4V204_9BACL</name>
<reference evidence="2 3" key="1">
    <citation type="submission" date="2024-09" db="EMBL/GenBank/DDBJ databases">
        <authorList>
            <person name="Makale K.P.P."/>
            <person name="Makhzoum A."/>
            <person name="Rantong G."/>
            <person name="Rahube T.O."/>
        </authorList>
    </citation>
    <scope>NUCLEOTIDE SEQUENCE [LARGE SCALE GENOMIC DNA]</scope>
    <source>
        <strain evidence="2 3">KM_D13</strain>
    </source>
</reference>
<dbReference type="InterPro" id="IPR037208">
    <property type="entry name" value="Spo0E-like_sf"/>
</dbReference>
<dbReference type="Proteomes" id="UP001575622">
    <property type="component" value="Unassembled WGS sequence"/>
</dbReference>
<gene>
    <name evidence="2" type="ORF">ACEU3E_14515</name>
</gene>
<dbReference type="EMBL" id="JBHDLN010000006">
    <property type="protein sequence ID" value="MFB0843389.1"/>
    <property type="molecule type" value="Genomic_DNA"/>
</dbReference>
<proteinExistence type="predicted"/>
<accession>A0ABV4V204</accession>
<sequence>MCLLASRKEDYAQNDISHFSDEALQNVMENILNQMEEAVQQGESLTSEYVVQLSQQLDAYVLIAQTRKMGCIS</sequence>
<evidence type="ECO:0000313" key="2">
    <source>
        <dbReference type="EMBL" id="MFB0843389.1"/>
    </source>
</evidence>
<dbReference type="InterPro" id="IPR018540">
    <property type="entry name" value="Spo0E-like"/>
</dbReference>
<dbReference type="SUPFAM" id="SSF140500">
    <property type="entry name" value="BAS1536-like"/>
    <property type="match status" value="1"/>
</dbReference>
<keyword evidence="1" id="KW-0175">Coiled coil</keyword>
<protein>
    <submittedName>
        <fullName evidence="2">Spo0E family sporulation regulatory protein-aspartic acid phosphatase</fullName>
    </submittedName>
</protein>